<organism evidence="2 3">
    <name type="scientific">Akkermansia muciniphila</name>
    <dbReference type="NCBI Taxonomy" id="239935"/>
    <lineage>
        <taxon>Bacteria</taxon>
        <taxon>Pseudomonadati</taxon>
        <taxon>Verrucomicrobiota</taxon>
        <taxon>Verrucomicrobiia</taxon>
        <taxon>Verrucomicrobiales</taxon>
        <taxon>Akkermansiaceae</taxon>
        <taxon>Akkermansia</taxon>
    </lineage>
</organism>
<comment type="caution">
    <text evidence="2">The sequence shown here is derived from an EMBL/GenBank/DDBJ whole genome shotgun (WGS) entry which is preliminary data.</text>
</comment>
<proteinExistence type="predicted"/>
<dbReference type="InterPro" id="IPR007485">
    <property type="entry name" value="LPS_assembly_LptE"/>
</dbReference>
<dbReference type="AlphaFoldDB" id="A0A2N8HEZ5"/>
<dbReference type="EMBL" id="PJKA01000006">
    <property type="protein sequence ID" value="PNC18805.1"/>
    <property type="molecule type" value="Genomic_DNA"/>
</dbReference>
<dbReference type="GO" id="GO:0043165">
    <property type="term" value="P:Gram-negative-bacterium-type cell outer membrane assembly"/>
    <property type="evidence" value="ECO:0007669"/>
    <property type="project" value="InterPro"/>
</dbReference>
<dbReference type="Pfam" id="PF04390">
    <property type="entry name" value="LptE"/>
    <property type="match status" value="1"/>
</dbReference>
<evidence type="ECO:0000313" key="2">
    <source>
        <dbReference type="EMBL" id="PNC18805.1"/>
    </source>
</evidence>
<keyword evidence="1" id="KW-0732">Signal</keyword>
<evidence type="ECO:0000256" key="1">
    <source>
        <dbReference type="SAM" id="SignalP"/>
    </source>
</evidence>
<feature type="signal peptide" evidence="1">
    <location>
        <begin position="1"/>
        <end position="27"/>
    </location>
</feature>
<dbReference type="PROSITE" id="PS51257">
    <property type="entry name" value="PROKAR_LIPOPROTEIN"/>
    <property type="match status" value="1"/>
</dbReference>
<gene>
    <name evidence="2" type="ORF">CXU22_03130</name>
</gene>
<accession>A0A2N8HEZ5</accession>
<evidence type="ECO:0000313" key="3">
    <source>
        <dbReference type="Proteomes" id="UP000236000"/>
    </source>
</evidence>
<dbReference type="OrthoDB" id="198962at2"/>
<dbReference type="Gene3D" id="3.30.160.150">
    <property type="entry name" value="Lipoprotein like domain"/>
    <property type="match status" value="1"/>
</dbReference>
<name>A0A2N8HEZ5_9BACT</name>
<sequence>MNRIRHMFKLLLPALCLLAGSCGYQLGGTKPPKLEFAKTVQVCLFANNSLEPRAATLVTGALADELQRDGTYKLSTRSGADIRVEGEVYSITFDQLRSSREDTYKSTELGLRLAVKYRVVDGRTNEVLYASSAEETSQFFDLGNIQTARTNALSYAARLVATSIAETLTNG</sequence>
<dbReference type="Proteomes" id="UP000236000">
    <property type="component" value="Unassembled WGS sequence"/>
</dbReference>
<reference evidence="2 3" key="1">
    <citation type="journal article" date="2017" name="BMC Genomics">
        <title>Genome sequencing of 39 Akkermansia muciniphila isolates reveals its population structure, genomic and functional diverisity, and global distribution in mammalian gut microbiotas.</title>
        <authorList>
            <person name="Guo X."/>
            <person name="Li S."/>
            <person name="Zhang J."/>
            <person name="Wu F."/>
            <person name="Li X."/>
            <person name="Wu D."/>
            <person name="Zhang M."/>
            <person name="Ou Z."/>
            <person name="Jie Z."/>
            <person name="Yan Q."/>
            <person name="Li P."/>
            <person name="Yi J."/>
            <person name="Peng Y."/>
        </authorList>
    </citation>
    <scope>NUCLEOTIDE SEQUENCE [LARGE SCALE GENOMIC DNA]</scope>
    <source>
        <strain evidence="2 3">GP24</strain>
    </source>
</reference>
<protein>
    <recommendedName>
        <fullName evidence="4">Lipopolysaccharide-assembly</fullName>
    </recommendedName>
</protein>
<dbReference type="GO" id="GO:0019867">
    <property type="term" value="C:outer membrane"/>
    <property type="evidence" value="ECO:0007669"/>
    <property type="project" value="InterPro"/>
</dbReference>
<evidence type="ECO:0008006" key="4">
    <source>
        <dbReference type="Google" id="ProtNLM"/>
    </source>
</evidence>
<feature type="chain" id="PRO_5014789402" description="Lipopolysaccharide-assembly" evidence="1">
    <location>
        <begin position="28"/>
        <end position="171"/>
    </location>
</feature>